<dbReference type="AlphaFoldDB" id="A0A0P0N4P7"/>
<dbReference type="InterPro" id="IPR024096">
    <property type="entry name" value="NO_sig/Golgi_transp_ligand-bd"/>
</dbReference>
<sequence length="190" mass="21146">MSLEAGAKTTYDIKVLTENAILIDRDVIVDIYTGFEKVLRFVGGLLYTASKRAGKLTAERLEKKGILNRENALDLLFWSFTAAGYADRVEIVDVKMGKKDTEVELRLIGTLLGSRLKGRKRPVDQPLAGYIAGWLEHVYGHRVDARETKCAAKGDDSCIFNVKIHGRVGELAKAVGRIYKRTEHTHSLIG</sequence>
<evidence type="ECO:0000313" key="4">
    <source>
        <dbReference type="Proteomes" id="UP000058613"/>
    </source>
</evidence>
<accession>A0A0P0N4P7</accession>
<gene>
    <name evidence="3" type="ORF">Pdsh_06375</name>
    <name evidence="2" type="ORF">Pyrde_1397</name>
</gene>
<dbReference type="PANTHER" id="PTHR35090">
    <property type="entry name" value="DNA-DIRECTED RNA POLYMERASE SUBUNIT I"/>
    <property type="match status" value="1"/>
</dbReference>
<protein>
    <recommendedName>
        <fullName evidence="1">4-vinyl reductase 4VR domain-containing protein</fullName>
    </recommendedName>
</protein>
<evidence type="ECO:0000313" key="5">
    <source>
        <dbReference type="Proteomes" id="UP000196694"/>
    </source>
</evidence>
<dbReference type="EMBL" id="CP013011">
    <property type="protein sequence ID" value="ALL01443.1"/>
    <property type="molecule type" value="Genomic_DNA"/>
</dbReference>
<evidence type="ECO:0000313" key="3">
    <source>
        <dbReference type="EMBL" id="OWJ54642.1"/>
    </source>
</evidence>
<dbReference type="STRING" id="1273541.Pyrde_1397"/>
<dbReference type="Gene3D" id="3.30.1380.20">
    <property type="entry name" value="Trafficking protein particle complex subunit 3"/>
    <property type="match status" value="1"/>
</dbReference>
<dbReference type="PANTHER" id="PTHR35090:SF1">
    <property type="entry name" value="SLR0144 PROTEIN"/>
    <property type="match status" value="1"/>
</dbReference>
<dbReference type="KEGG" id="pdl:Pyrde_1397"/>
<keyword evidence="5" id="KW-1185">Reference proteome</keyword>
<dbReference type="OrthoDB" id="371687at2157"/>
<evidence type="ECO:0000313" key="2">
    <source>
        <dbReference type="EMBL" id="ALL01443.1"/>
    </source>
</evidence>
<reference evidence="3 5" key="2">
    <citation type="submission" date="2017-05" db="EMBL/GenBank/DDBJ databases">
        <title>The draft genome of the hyperthermophilic archaeon 'Pyrodictium delaneyi strain Hulk', an iron and nitrate reducer, reveals the capacity for sulfate reduction.</title>
        <authorList>
            <person name="Demey L.M."/>
            <person name="Miller C."/>
            <person name="Manzella M."/>
            <person name="Reguera G."/>
            <person name="Kashefi K."/>
        </authorList>
    </citation>
    <scope>NUCLEOTIDE SEQUENCE [LARGE SCALE GENOMIC DNA]</scope>
    <source>
        <strain evidence="3 5">Hulk</strain>
    </source>
</reference>
<proteinExistence type="predicted"/>
<evidence type="ECO:0000259" key="1">
    <source>
        <dbReference type="SMART" id="SM00989"/>
    </source>
</evidence>
<dbReference type="EMBL" id="NCQP01000003">
    <property type="protein sequence ID" value="OWJ54642.1"/>
    <property type="molecule type" value="Genomic_DNA"/>
</dbReference>
<dbReference type="SUPFAM" id="SSF111126">
    <property type="entry name" value="Ligand-binding domain in the NO signalling and Golgi transport"/>
    <property type="match status" value="1"/>
</dbReference>
<name>A0A0P0N4P7_9CREN</name>
<dbReference type="SMART" id="SM00989">
    <property type="entry name" value="V4R"/>
    <property type="match status" value="1"/>
</dbReference>
<dbReference type="Pfam" id="PF02830">
    <property type="entry name" value="V4R"/>
    <property type="match status" value="1"/>
</dbReference>
<reference evidence="2 4" key="1">
    <citation type="submission" date="2015-10" db="EMBL/GenBank/DDBJ databases">
        <title>Complete genome sequence of hyperthermophilic archaeon Pyrodictium delaneyi Su06.</title>
        <authorList>
            <person name="Jung J.-H."/>
            <person name="Lin J."/>
            <person name="Holden J.F."/>
            <person name="Park C.-S."/>
        </authorList>
    </citation>
    <scope>NUCLEOTIDE SEQUENCE [LARGE SCALE GENOMIC DNA]</scope>
    <source>
        <strain evidence="2 4">Su06</strain>
    </source>
</reference>
<dbReference type="Proteomes" id="UP000196694">
    <property type="component" value="Unassembled WGS sequence"/>
</dbReference>
<dbReference type="InterPro" id="IPR004096">
    <property type="entry name" value="V4R"/>
</dbReference>
<feature type="domain" description="4-vinyl reductase 4VR" evidence="1">
    <location>
        <begin position="102"/>
        <end position="164"/>
    </location>
</feature>
<dbReference type="GeneID" id="26099738"/>
<dbReference type="RefSeq" id="WP_055409425.1">
    <property type="nucleotide sequence ID" value="NZ_CP013011.1"/>
</dbReference>
<dbReference type="Proteomes" id="UP000058613">
    <property type="component" value="Chromosome"/>
</dbReference>
<organism evidence="2 4">
    <name type="scientific">Pyrodictium delaneyi</name>
    <dbReference type="NCBI Taxonomy" id="1273541"/>
    <lineage>
        <taxon>Archaea</taxon>
        <taxon>Thermoproteota</taxon>
        <taxon>Thermoprotei</taxon>
        <taxon>Desulfurococcales</taxon>
        <taxon>Pyrodictiaceae</taxon>
        <taxon>Pyrodictium</taxon>
    </lineage>
</organism>